<proteinExistence type="predicted"/>
<dbReference type="AlphaFoldDB" id="A0A511N7X3"/>
<dbReference type="Proteomes" id="UP000321306">
    <property type="component" value="Unassembled WGS sequence"/>
</dbReference>
<evidence type="ECO:0000313" key="2">
    <source>
        <dbReference type="Proteomes" id="UP000321306"/>
    </source>
</evidence>
<evidence type="ECO:0000313" key="1">
    <source>
        <dbReference type="EMBL" id="GEM48521.1"/>
    </source>
</evidence>
<dbReference type="EMBL" id="BJXB01000022">
    <property type="protein sequence ID" value="GEM48521.1"/>
    <property type="molecule type" value="Genomic_DNA"/>
</dbReference>
<comment type="caution">
    <text evidence="1">The sequence shown here is derived from an EMBL/GenBank/DDBJ whole genome shotgun (WGS) entry which is preliminary data.</text>
</comment>
<keyword evidence="2" id="KW-1185">Reference proteome</keyword>
<sequence length="77" mass="9008">MTYLNTSRTVKTLTQNIGQNPNCLYEFWGGAAQKNRKKSNKRETTQHKKVPLCRGTVQEHRAQGVRCQTEYKARRRL</sequence>
<organism evidence="1 2">
    <name type="scientific">Deinococcus cellulosilyticus (strain DSM 18568 / NBRC 106333 / KACC 11606 / 5516J-15)</name>
    <dbReference type="NCBI Taxonomy" id="1223518"/>
    <lineage>
        <taxon>Bacteria</taxon>
        <taxon>Thermotogati</taxon>
        <taxon>Deinococcota</taxon>
        <taxon>Deinococci</taxon>
        <taxon>Deinococcales</taxon>
        <taxon>Deinococcaceae</taxon>
        <taxon>Deinococcus</taxon>
    </lineage>
</organism>
<reference evidence="1 2" key="1">
    <citation type="submission" date="2019-07" db="EMBL/GenBank/DDBJ databases">
        <title>Whole genome shotgun sequence of Deinococcus cellulosilyticus NBRC 106333.</title>
        <authorList>
            <person name="Hosoyama A."/>
            <person name="Uohara A."/>
            <person name="Ohji S."/>
            <person name="Ichikawa N."/>
        </authorList>
    </citation>
    <scope>NUCLEOTIDE SEQUENCE [LARGE SCALE GENOMIC DNA]</scope>
    <source>
        <strain evidence="1 2">NBRC 106333</strain>
    </source>
</reference>
<name>A0A511N7X3_DEIC1</name>
<accession>A0A511N7X3</accession>
<gene>
    <name evidence="1" type="ORF">DC3_41560</name>
</gene>
<protein>
    <submittedName>
        <fullName evidence="1">Uncharacterized protein</fullName>
    </submittedName>
</protein>